<dbReference type="OrthoDB" id="8807260at2"/>
<evidence type="ECO:0000259" key="16">
    <source>
        <dbReference type="PROSITE" id="PS50112"/>
    </source>
</evidence>
<evidence type="ECO:0000256" key="8">
    <source>
        <dbReference type="ARBA" id="ARBA00022777"/>
    </source>
</evidence>
<evidence type="ECO:0000256" key="1">
    <source>
        <dbReference type="ARBA" id="ARBA00000085"/>
    </source>
</evidence>
<keyword evidence="20" id="KW-1185">Reference proteome</keyword>
<dbReference type="InterPro" id="IPR036890">
    <property type="entry name" value="HATPase_C_sf"/>
</dbReference>
<dbReference type="InterPro" id="IPR003660">
    <property type="entry name" value="HAMP_dom"/>
</dbReference>
<dbReference type="Pfam" id="PF02518">
    <property type="entry name" value="HATPase_c"/>
    <property type="match status" value="1"/>
</dbReference>
<dbReference type="CDD" id="cd00082">
    <property type="entry name" value="HisKA"/>
    <property type="match status" value="1"/>
</dbReference>
<dbReference type="PROSITE" id="PS50113">
    <property type="entry name" value="PAC"/>
    <property type="match status" value="1"/>
</dbReference>
<dbReference type="Gene3D" id="6.10.340.10">
    <property type="match status" value="1"/>
</dbReference>
<protein>
    <recommendedName>
        <fullName evidence="3">histidine kinase</fullName>
        <ecNumber evidence="3">2.7.13.3</ecNumber>
    </recommendedName>
</protein>
<dbReference type="InterPro" id="IPR000014">
    <property type="entry name" value="PAS"/>
</dbReference>
<dbReference type="SUPFAM" id="SSF55785">
    <property type="entry name" value="PYP-like sensor domain (PAS domain)"/>
    <property type="match status" value="2"/>
</dbReference>
<dbReference type="CDD" id="cd00075">
    <property type="entry name" value="HATPase"/>
    <property type="match status" value="1"/>
</dbReference>
<feature type="domain" description="HAMP" evidence="18">
    <location>
        <begin position="289"/>
        <end position="345"/>
    </location>
</feature>
<dbReference type="InterPro" id="IPR050351">
    <property type="entry name" value="BphY/WalK/GraS-like"/>
</dbReference>
<comment type="subcellular location">
    <subcellularLocation>
        <location evidence="2">Membrane</location>
        <topology evidence="2">Multi-pass membrane protein</topology>
    </subcellularLocation>
</comment>
<dbReference type="SUPFAM" id="SSF47384">
    <property type="entry name" value="Homodimeric domain of signal transducing histidine kinase"/>
    <property type="match status" value="1"/>
</dbReference>
<evidence type="ECO:0000256" key="4">
    <source>
        <dbReference type="ARBA" id="ARBA00022553"/>
    </source>
</evidence>
<dbReference type="GO" id="GO:0016020">
    <property type="term" value="C:membrane"/>
    <property type="evidence" value="ECO:0007669"/>
    <property type="project" value="UniProtKB-SubCell"/>
</dbReference>
<feature type="transmembrane region" description="Helical" evidence="14">
    <location>
        <begin position="21"/>
        <end position="44"/>
    </location>
</feature>
<evidence type="ECO:0000256" key="12">
    <source>
        <dbReference type="ARBA" id="ARBA00023136"/>
    </source>
</evidence>
<dbReference type="PROSITE" id="PS50109">
    <property type="entry name" value="HIS_KIN"/>
    <property type="match status" value="1"/>
</dbReference>
<organism evidence="19 20">
    <name type="scientific">Thauera phenylacetica B4P</name>
    <dbReference type="NCBI Taxonomy" id="1234382"/>
    <lineage>
        <taxon>Bacteria</taxon>
        <taxon>Pseudomonadati</taxon>
        <taxon>Pseudomonadota</taxon>
        <taxon>Betaproteobacteria</taxon>
        <taxon>Rhodocyclales</taxon>
        <taxon>Zoogloeaceae</taxon>
        <taxon>Thauera</taxon>
    </lineage>
</organism>
<dbReference type="Gene3D" id="3.30.450.20">
    <property type="entry name" value="PAS domain"/>
    <property type="match status" value="2"/>
</dbReference>
<evidence type="ECO:0000256" key="2">
    <source>
        <dbReference type="ARBA" id="ARBA00004141"/>
    </source>
</evidence>
<dbReference type="GO" id="GO:0007234">
    <property type="term" value="P:osmosensory signaling via phosphorelay pathway"/>
    <property type="evidence" value="ECO:0007669"/>
    <property type="project" value="TreeGrafter"/>
</dbReference>
<keyword evidence="12 14" id="KW-0472">Membrane</keyword>
<dbReference type="PROSITE" id="PS50885">
    <property type="entry name" value="HAMP"/>
    <property type="match status" value="1"/>
</dbReference>
<name>N6ZRB5_9RHOO</name>
<evidence type="ECO:0000313" key="20">
    <source>
        <dbReference type="Proteomes" id="UP000013047"/>
    </source>
</evidence>
<keyword evidence="10 14" id="KW-1133">Transmembrane helix</keyword>
<dbReference type="PRINTS" id="PR00344">
    <property type="entry name" value="BCTRLSENSOR"/>
</dbReference>
<dbReference type="GO" id="GO:0000156">
    <property type="term" value="F:phosphorelay response regulator activity"/>
    <property type="evidence" value="ECO:0007669"/>
    <property type="project" value="TreeGrafter"/>
</dbReference>
<keyword evidence="6 14" id="KW-0812">Transmembrane</keyword>
<feature type="domain" description="PAS" evidence="16">
    <location>
        <begin position="364"/>
        <end position="437"/>
    </location>
</feature>
<dbReference type="InterPro" id="IPR000700">
    <property type="entry name" value="PAS-assoc_C"/>
</dbReference>
<feature type="region of interest" description="Disordered" evidence="13">
    <location>
        <begin position="555"/>
        <end position="577"/>
    </location>
</feature>
<dbReference type="NCBIfam" id="TIGR00229">
    <property type="entry name" value="sensory_box"/>
    <property type="match status" value="1"/>
</dbReference>
<keyword evidence="11" id="KW-0902">Two-component regulatory system</keyword>
<evidence type="ECO:0000256" key="11">
    <source>
        <dbReference type="ARBA" id="ARBA00023012"/>
    </source>
</evidence>
<evidence type="ECO:0000256" key="3">
    <source>
        <dbReference type="ARBA" id="ARBA00012438"/>
    </source>
</evidence>
<keyword evidence="5" id="KW-0808">Transferase</keyword>
<dbReference type="InterPro" id="IPR036097">
    <property type="entry name" value="HisK_dim/P_sf"/>
</dbReference>
<evidence type="ECO:0000259" key="18">
    <source>
        <dbReference type="PROSITE" id="PS50885"/>
    </source>
</evidence>
<dbReference type="InterPro" id="IPR003661">
    <property type="entry name" value="HisK_dim/P_dom"/>
</dbReference>
<dbReference type="InterPro" id="IPR005467">
    <property type="entry name" value="His_kinase_dom"/>
</dbReference>
<dbReference type="EC" id="2.7.13.3" evidence="3"/>
<evidence type="ECO:0000256" key="9">
    <source>
        <dbReference type="ARBA" id="ARBA00022840"/>
    </source>
</evidence>
<evidence type="ECO:0000313" key="19">
    <source>
        <dbReference type="EMBL" id="ENO97052.1"/>
    </source>
</evidence>
<dbReference type="SMART" id="SM00304">
    <property type="entry name" value="HAMP"/>
    <property type="match status" value="1"/>
</dbReference>
<dbReference type="AlphaFoldDB" id="N6ZRB5"/>
<dbReference type="InterPro" id="IPR035965">
    <property type="entry name" value="PAS-like_dom_sf"/>
</dbReference>
<dbReference type="Pfam" id="PF00512">
    <property type="entry name" value="HisKA"/>
    <property type="match status" value="1"/>
</dbReference>
<feature type="domain" description="Histidine kinase" evidence="15">
    <location>
        <begin position="632"/>
        <end position="850"/>
    </location>
</feature>
<dbReference type="InterPro" id="IPR001610">
    <property type="entry name" value="PAC"/>
</dbReference>
<dbReference type="CDD" id="cd00130">
    <property type="entry name" value="PAS"/>
    <property type="match status" value="1"/>
</dbReference>
<dbReference type="Proteomes" id="UP000013047">
    <property type="component" value="Unassembled WGS sequence"/>
</dbReference>
<accession>N6ZRB5</accession>
<dbReference type="Gene3D" id="3.30.565.10">
    <property type="entry name" value="Histidine kinase-like ATPase, C-terminal domain"/>
    <property type="match status" value="1"/>
</dbReference>
<dbReference type="EMBL" id="AMXF01000067">
    <property type="protein sequence ID" value="ENO97052.1"/>
    <property type="molecule type" value="Genomic_DNA"/>
</dbReference>
<reference evidence="19 20" key="1">
    <citation type="submission" date="2012-09" db="EMBL/GenBank/DDBJ databases">
        <title>Draft Genome Sequences of 6 Strains from Genus Thauera.</title>
        <authorList>
            <person name="Liu B."/>
            <person name="Shapleigh J.P."/>
            <person name="Frostegard A.H."/>
        </authorList>
    </citation>
    <scope>NUCLEOTIDE SEQUENCE [LARGE SCALE GENOMIC DNA]</scope>
    <source>
        <strain evidence="19 20">B4P</strain>
    </source>
</reference>
<gene>
    <name evidence="19" type="ORF">C667_10925</name>
</gene>
<dbReference type="GO" id="GO:0030295">
    <property type="term" value="F:protein kinase activator activity"/>
    <property type="evidence" value="ECO:0007669"/>
    <property type="project" value="TreeGrafter"/>
</dbReference>
<dbReference type="PROSITE" id="PS50112">
    <property type="entry name" value="PAS"/>
    <property type="match status" value="1"/>
</dbReference>
<dbReference type="RefSeq" id="WP_004362938.1">
    <property type="nucleotide sequence ID" value="NZ_AMXF01000067.1"/>
</dbReference>
<dbReference type="SMART" id="SM00086">
    <property type="entry name" value="PAC"/>
    <property type="match status" value="1"/>
</dbReference>
<evidence type="ECO:0000256" key="6">
    <source>
        <dbReference type="ARBA" id="ARBA00022692"/>
    </source>
</evidence>
<evidence type="ECO:0000256" key="7">
    <source>
        <dbReference type="ARBA" id="ARBA00022741"/>
    </source>
</evidence>
<dbReference type="InterPro" id="IPR003594">
    <property type="entry name" value="HATPase_dom"/>
</dbReference>
<sequence>MPIRLLTRTARWKRGGLATRVALLSSMLAILVLLPALGLGYAALHSLIADKLASGLELTAIESRLRIESRIDALHDKIHTASRQSIFSNALADSAERNAYIRPLLHELCESTPEIDTLVLGDFEGKPLATGCQRHDADERWMQPALQAALAQGGPRVAVLEIAGVPHLDLAAPIEYLPTGSLEGGLWVQIDLTRLFEGAGSAGNADYHLQFLAGEAAAGTTRTPETTADVLRYRIPLAPRTTGALPLVLEVSVARDTAHRPLQLLVLGTLLIGLGAIALVSWQSRRIADAIASPLAELEATARRVAAGELDDIPSADVPAHEQDSFRLLAASVYRMIHALQDTQRELSETVDARTRQMRRVEADRLLKEHALASIDSGIVITDLTQPDNPIIYVNAAFERITGYAATEVLGRNCRLLGPHERDGAAIVQLRRAIASRTACSVVLRNLRKDGRAFWNQLAIAPVGNPDSGEIVHYVGVITDISERKANEDLLIDWLSRLDTIFTLSPDPLVCFDERGHLNYVNAAAERLFSQPPEPLISLTVPELEARIRNRCASARPYPGLPPSPDQATRPLADDADDPTQDCVIQLARPRPLTLHQTWRYCGNGGSSLVVYFRDVTREAELDRMKSEFLSTAAHELRTPMASIVGFSELLMTRRYDETRTRDLLGTIHRQANRLTALLGDLLDLSRIEARRAEGFHFERVPVRAAIDETLAAFLAPDTRHRLVADLDAAVPDLRADRAKFQQALLNLLSNAFKFSPAGGDVELRILPEHPEGRPLVGVSVRDHGIGMNDEARARAFERFFRSDRSGHIPGTGLGLSLVQEIMNIHGGRVDLDSEPDHGTCVTLWFPLADAGSVPIAEPAAAHT</sequence>
<dbReference type="FunFam" id="1.10.287.130:FF:000001">
    <property type="entry name" value="Two-component sensor histidine kinase"/>
    <property type="match status" value="1"/>
</dbReference>
<evidence type="ECO:0000256" key="5">
    <source>
        <dbReference type="ARBA" id="ARBA00022679"/>
    </source>
</evidence>
<dbReference type="SMART" id="SM00387">
    <property type="entry name" value="HATPase_c"/>
    <property type="match status" value="1"/>
</dbReference>
<evidence type="ECO:0000256" key="14">
    <source>
        <dbReference type="SAM" id="Phobius"/>
    </source>
</evidence>
<dbReference type="Pfam" id="PF13188">
    <property type="entry name" value="PAS_8"/>
    <property type="match status" value="1"/>
</dbReference>
<dbReference type="SUPFAM" id="SSF55874">
    <property type="entry name" value="ATPase domain of HSP90 chaperone/DNA topoisomerase II/histidine kinase"/>
    <property type="match status" value="1"/>
</dbReference>
<keyword evidence="7" id="KW-0547">Nucleotide-binding</keyword>
<dbReference type="PANTHER" id="PTHR42878">
    <property type="entry name" value="TWO-COMPONENT HISTIDINE KINASE"/>
    <property type="match status" value="1"/>
</dbReference>
<keyword evidence="4" id="KW-0597">Phosphoprotein</keyword>
<keyword evidence="8 19" id="KW-0418">Kinase</keyword>
<dbReference type="GO" id="GO:0000155">
    <property type="term" value="F:phosphorelay sensor kinase activity"/>
    <property type="evidence" value="ECO:0007669"/>
    <property type="project" value="InterPro"/>
</dbReference>
<evidence type="ECO:0000259" key="15">
    <source>
        <dbReference type="PROSITE" id="PS50109"/>
    </source>
</evidence>
<dbReference type="SMART" id="SM00388">
    <property type="entry name" value="HisKA"/>
    <property type="match status" value="1"/>
</dbReference>
<evidence type="ECO:0000256" key="10">
    <source>
        <dbReference type="ARBA" id="ARBA00022989"/>
    </source>
</evidence>
<keyword evidence="9" id="KW-0067">ATP-binding</keyword>
<dbReference type="Gene3D" id="1.10.287.130">
    <property type="match status" value="1"/>
</dbReference>
<dbReference type="CDD" id="cd06225">
    <property type="entry name" value="HAMP"/>
    <property type="match status" value="1"/>
</dbReference>
<dbReference type="Pfam" id="PF13426">
    <property type="entry name" value="PAS_9"/>
    <property type="match status" value="1"/>
</dbReference>
<dbReference type="PANTHER" id="PTHR42878:SF7">
    <property type="entry name" value="SENSOR HISTIDINE KINASE GLRK"/>
    <property type="match status" value="1"/>
</dbReference>
<evidence type="ECO:0000259" key="17">
    <source>
        <dbReference type="PROSITE" id="PS50113"/>
    </source>
</evidence>
<dbReference type="SMART" id="SM00091">
    <property type="entry name" value="PAS"/>
    <property type="match status" value="2"/>
</dbReference>
<comment type="catalytic activity">
    <reaction evidence="1">
        <text>ATP + protein L-histidine = ADP + protein N-phospho-L-histidine.</text>
        <dbReference type="EC" id="2.7.13.3"/>
    </reaction>
</comment>
<evidence type="ECO:0000256" key="13">
    <source>
        <dbReference type="SAM" id="MobiDB-lite"/>
    </source>
</evidence>
<feature type="domain" description="PAC" evidence="17">
    <location>
        <begin position="440"/>
        <end position="493"/>
    </location>
</feature>
<comment type="caution">
    <text evidence="19">The sequence shown here is derived from an EMBL/GenBank/DDBJ whole genome shotgun (WGS) entry which is preliminary data.</text>
</comment>
<dbReference type="InterPro" id="IPR004358">
    <property type="entry name" value="Sig_transdc_His_kin-like_C"/>
</dbReference>
<proteinExistence type="predicted"/>